<evidence type="ECO:0000313" key="2">
    <source>
        <dbReference type="Proteomes" id="UP000030689"/>
    </source>
</evidence>
<dbReference type="KEGG" id="eus:EUTSA_v10026909mg"/>
<protein>
    <submittedName>
        <fullName evidence="1">Uncharacterized protein</fullName>
    </submittedName>
</protein>
<gene>
    <name evidence="1" type="ORF">EUTSA_v10026909mg</name>
</gene>
<reference evidence="1 2" key="1">
    <citation type="journal article" date="2013" name="Front. Plant Sci.">
        <title>The Reference Genome of the Halophytic Plant Eutrema salsugineum.</title>
        <authorList>
            <person name="Yang R."/>
            <person name="Jarvis D.E."/>
            <person name="Chen H."/>
            <person name="Beilstein M.A."/>
            <person name="Grimwood J."/>
            <person name="Jenkins J."/>
            <person name="Shu S."/>
            <person name="Prochnik S."/>
            <person name="Xin M."/>
            <person name="Ma C."/>
            <person name="Schmutz J."/>
            <person name="Wing R.A."/>
            <person name="Mitchell-Olds T."/>
            <person name="Schumaker K.S."/>
            <person name="Wang X."/>
        </authorList>
    </citation>
    <scope>NUCLEOTIDE SEQUENCE [LARGE SCALE GENOMIC DNA]</scope>
</reference>
<keyword evidence="2" id="KW-1185">Reference proteome</keyword>
<name>V4M0H9_EUTSA</name>
<sequence>MLHFGMIPSFSLHNVFEADGVSFLGEVARAGNKHIAKTIAREVSSPKKRAFLLELKGLPLV</sequence>
<dbReference type="EMBL" id="KI517384">
    <property type="protein sequence ID" value="ESQ56465.1"/>
    <property type="molecule type" value="Genomic_DNA"/>
</dbReference>
<proteinExistence type="predicted"/>
<dbReference type="AlphaFoldDB" id="V4M0H9"/>
<accession>V4M0H9</accession>
<dbReference type="Proteomes" id="UP000030689">
    <property type="component" value="Unassembled WGS sequence"/>
</dbReference>
<evidence type="ECO:0000313" key="1">
    <source>
        <dbReference type="EMBL" id="ESQ56465.1"/>
    </source>
</evidence>
<organism evidence="1 2">
    <name type="scientific">Eutrema salsugineum</name>
    <name type="common">Saltwater cress</name>
    <name type="synonym">Sisymbrium salsugineum</name>
    <dbReference type="NCBI Taxonomy" id="72664"/>
    <lineage>
        <taxon>Eukaryota</taxon>
        <taxon>Viridiplantae</taxon>
        <taxon>Streptophyta</taxon>
        <taxon>Embryophyta</taxon>
        <taxon>Tracheophyta</taxon>
        <taxon>Spermatophyta</taxon>
        <taxon>Magnoliopsida</taxon>
        <taxon>eudicotyledons</taxon>
        <taxon>Gunneridae</taxon>
        <taxon>Pentapetalae</taxon>
        <taxon>rosids</taxon>
        <taxon>malvids</taxon>
        <taxon>Brassicales</taxon>
        <taxon>Brassicaceae</taxon>
        <taxon>Eutremeae</taxon>
        <taxon>Eutrema</taxon>
    </lineage>
</organism>
<dbReference type="Gramene" id="ESQ56465">
    <property type="protein sequence ID" value="ESQ56465"/>
    <property type="gene ID" value="EUTSA_v10026909mg"/>
</dbReference>